<keyword evidence="2" id="KW-1185">Reference proteome</keyword>
<protein>
    <submittedName>
        <fullName evidence="1">Unplaced genomic scaffold scaffold_143, whole genome shotgun sequence</fullName>
    </submittedName>
</protein>
<sequence>MDSWPTQSNFLCEFCIKSDNEHTDHSIQQTLIESNVATFDALWNRFIYVADVEE</sequence>
<evidence type="ECO:0000313" key="2">
    <source>
        <dbReference type="Proteomes" id="UP000054018"/>
    </source>
</evidence>
<dbReference type="Proteomes" id="UP000054018">
    <property type="component" value="Unassembled WGS sequence"/>
</dbReference>
<reference evidence="1 2" key="1">
    <citation type="submission" date="2014-04" db="EMBL/GenBank/DDBJ databases">
        <authorList>
            <consortium name="DOE Joint Genome Institute"/>
            <person name="Kuo A."/>
            <person name="Kohler A."/>
            <person name="Costa M.D."/>
            <person name="Nagy L.G."/>
            <person name="Floudas D."/>
            <person name="Copeland A."/>
            <person name="Barry K.W."/>
            <person name="Cichocki N."/>
            <person name="Veneault-Fourrey C."/>
            <person name="LaButti K."/>
            <person name="Lindquist E.A."/>
            <person name="Lipzen A."/>
            <person name="Lundell T."/>
            <person name="Morin E."/>
            <person name="Murat C."/>
            <person name="Sun H."/>
            <person name="Tunlid A."/>
            <person name="Henrissat B."/>
            <person name="Grigoriev I.V."/>
            <person name="Hibbett D.S."/>
            <person name="Martin F."/>
            <person name="Nordberg H.P."/>
            <person name="Cantor M.N."/>
            <person name="Hua S.X."/>
        </authorList>
    </citation>
    <scope>NUCLEOTIDE SEQUENCE [LARGE SCALE GENOMIC DNA]</scope>
    <source>
        <strain evidence="1 2">441</strain>
    </source>
</reference>
<name>A0A0C9XY99_9AGAM</name>
<evidence type="ECO:0000313" key="1">
    <source>
        <dbReference type="EMBL" id="KIK17445.1"/>
    </source>
</evidence>
<organism evidence="1 2">
    <name type="scientific">Pisolithus microcarpus 441</name>
    <dbReference type="NCBI Taxonomy" id="765257"/>
    <lineage>
        <taxon>Eukaryota</taxon>
        <taxon>Fungi</taxon>
        <taxon>Dikarya</taxon>
        <taxon>Basidiomycota</taxon>
        <taxon>Agaricomycotina</taxon>
        <taxon>Agaricomycetes</taxon>
        <taxon>Agaricomycetidae</taxon>
        <taxon>Boletales</taxon>
        <taxon>Sclerodermatineae</taxon>
        <taxon>Pisolithaceae</taxon>
        <taxon>Pisolithus</taxon>
    </lineage>
</organism>
<accession>A0A0C9XY99</accession>
<reference evidence="2" key="2">
    <citation type="submission" date="2015-01" db="EMBL/GenBank/DDBJ databases">
        <title>Evolutionary Origins and Diversification of the Mycorrhizal Mutualists.</title>
        <authorList>
            <consortium name="DOE Joint Genome Institute"/>
            <consortium name="Mycorrhizal Genomics Consortium"/>
            <person name="Kohler A."/>
            <person name="Kuo A."/>
            <person name="Nagy L.G."/>
            <person name="Floudas D."/>
            <person name="Copeland A."/>
            <person name="Barry K.W."/>
            <person name="Cichocki N."/>
            <person name="Veneault-Fourrey C."/>
            <person name="LaButti K."/>
            <person name="Lindquist E.A."/>
            <person name="Lipzen A."/>
            <person name="Lundell T."/>
            <person name="Morin E."/>
            <person name="Murat C."/>
            <person name="Riley R."/>
            <person name="Ohm R."/>
            <person name="Sun H."/>
            <person name="Tunlid A."/>
            <person name="Henrissat B."/>
            <person name="Grigoriev I.V."/>
            <person name="Hibbett D.S."/>
            <person name="Martin F."/>
        </authorList>
    </citation>
    <scope>NUCLEOTIDE SEQUENCE [LARGE SCALE GENOMIC DNA]</scope>
    <source>
        <strain evidence="2">441</strain>
    </source>
</reference>
<gene>
    <name evidence="1" type="ORF">PISMIDRAFT_15076</name>
</gene>
<proteinExistence type="predicted"/>
<dbReference type="HOGENOM" id="CLU_3051227_0_0_1"/>
<dbReference type="AlphaFoldDB" id="A0A0C9XY99"/>
<dbReference type="EMBL" id="KN833827">
    <property type="protein sequence ID" value="KIK17445.1"/>
    <property type="molecule type" value="Genomic_DNA"/>
</dbReference>